<reference evidence="2" key="1">
    <citation type="submission" date="2020-03" db="EMBL/GenBank/DDBJ databases">
        <title>The deep terrestrial virosphere.</title>
        <authorList>
            <person name="Holmfeldt K."/>
            <person name="Nilsson E."/>
            <person name="Simone D."/>
            <person name="Lopez-Fernandez M."/>
            <person name="Wu X."/>
            <person name="de Brujin I."/>
            <person name="Lundin D."/>
            <person name="Andersson A."/>
            <person name="Bertilsson S."/>
            <person name="Dopson M."/>
        </authorList>
    </citation>
    <scope>NUCLEOTIDE SEQUENCE</scope>
    <source>
        <strain evidence="2">MM415B00382</strain>
    </source>
</reference>
<accession>A0A6M3J9G1</accession>
<keyword evidence="1" id="KW-1133">Transmembrane helix</keyword>
<feature type="transmembrane region" description="Helical" evidence="1">
    <location>
        <begin position="20"/>
        <end position="52"/>
    </location>
</feature>
<keyword evidence="1" id="KW-0812">Transmembrane</keyword>
<dbReference type="EMBL" id="MT141542">
    <property type="protein sequence ID" value="QJA65681.1"/>
    <property type="molecule type" value="Genomic_DNA"/>
</dbReference>
<name>A0A6M3J9G1_9ZZZZ</name>
<evidence type="ECO:0000256" key="1">
    <source>
        <dbReference type="SAM" id="Phobius"/>
    </source>
</evidence>
<keyword evidence="1" id="KW-0472">Membrane</keyword>
<dbReference type="AlphaFoldDB" id="A0A6M3J9G1"/>
<proteinExistence type="predicted"/>
<gene>
    <name evidence="2" type="ORF">MM415B00382_0071</name>
</gene>
<evidence type="ECO:0000313" key="2">
    <source>
        <dbReference type="EMBL" id="QJA65681.1"/>
    </source>
</evidence>
<organism evidence="2">
    <name type="scientific">viral metagenome</name>
    <dbReference type="NCBI Taxonomy" id="1070528"/>
    <lineage>
        <taxon>unclassified sequences</taxon>
        <taxon>metagenomes</taxon>
        <taxon>organismal metagenomes</taxon>
    </lineage>
</organism>
<sequence length="57" mass="6255">MDVRLSDWRLWADDALVAAGLLSIGIGLAYVVPIWMLWCYGGACLVFAGWVVSRAVK</sequence>
<protein>
    <submittedName>
        <fullName evidence="2">Uncharacterized protein</fullName>
    </submittedName>
</protein>